<evidence type="ECO:0000256" key="1">
    <source>
        <dbReference type="ARBA" id="ARBA00001935"/>
    </source>
</evidence>
<evidence type="ECO:0000256" key="2">
    <source>
        <dbReference type="SAM" id="SignalP"/>
    </source>
</evidence>
<dbReference type="EMBL" id="JAEVHM010000179">
    <property type="protein sequence ID" value="MBM0234856.1"/>
    <property type="molecule type" value="Genomic_DNA"/>
</dbReference>
<evidence type="ECO:0000313" key="4">
    <source>
        <dbReference type="Proteomes" id="UP000601027"/>
    </source>
</evidence>
<dbReference type="PROSITE" id="PS51318">
    <property type="entry name" value="TAT"/>
    <property type="match status" value="1"/>
</dbReference>
<organism evidence="3 4">
    <name type="scientific">Micromonospora parastrephiae</name>
    <dbReference type="NCBI Taxonomy" id="2806101"/>
    <lineage>
        <taxon>Bacteria</taxon>
        <taxon>Bacillati</taxon>
        <taxon>Actinomycetota</taxon>
        <taxon>Actinomycetes</taxon>
        <taxon>Micromonosporales</taxon>
        <taxon>Micromonosporaceae</taxon>
        <taxon>Micromonospora</taxon>
    </lineage>
</organism>
<name>A0ABS1Y010_9ACTN</name>
<evidence type="ECO:0000313" key="3">
    <source>
        <dbReference type="EMBL" id="MBM0234856.1"/>
    </source>
</evidence>
<protein>
    <recommendedName>
        <fullName evidence="5">40-residue YVTN family beta-propeller repeat-containing protein</fullName>
    </recommendedName>
</protein>
<dbReference type="InterPro" id="IPR006311">
    <property type="entry name" value="TAT_signal"/>
</dbReference>
<dbReference type="Proteomes" id="UP000601027">
    <property type="component" value="Unassembled WGS sequence"/>
</dbReference>
<accession>A0ABS1Y010</accession>
<dbReference type="InterPro" id="IPR011045">
    <property type="entry name" value="N2O_reductase_N"/>
</dbReference>
<dbReference type="InterPro" id="IPR015943">
    <property type="entry name" value="WD40/YVTN_repeat-like_dom_sf"/>
</dbReference>
<dbReference type="Gene3D" id="2.130.10.10">
    <property type="entry name" value="YVTN repeat-like/Quinoprotein amine dehydrogenase"/>
    <property type="match status" value="1"/>
</dbReference>
<feature type="chain" id="PRO_5046070549" description="40-residue YVTN family beta-propeller repeat-containing protein" evidence="2">
    <location>
        <begin position="28"/>
        <end position="131"/>
    </location>
</feature>
<comment type="cofactor">
    <cofactor evidence="1">
        <name>Cu cation</name>
        <dbReference type="ChEBI" id="CHEBI:23378"/>
    </cofactor>
</comment>
<feature type="signal peptide" evidence="2">
    <location>
        <begin position="1"/>
        <end position="27"/>
    </location>
</feature>
<dbReference type="SUPFAM" id="SSF50974">
    <property type="entry name" value="Nitrous oxide reductase, N-terminal domain"/>
    <property type="match status" value="1"/>
</dbReference>
<evidence type="ECO:0008006" key="5">
    <source>
        <dbReference type="Google" id="ProtNLM"/>
    </source>
</evidence>
<sequence>MTSRRGTALALAALTAGLLTGTFPAQAQAAPAPTATPVPLATVADVVSAGDRVFISGGRSSTDVAVTSATGAVVGTLSGLPGPTDLLLSADRQTLYVALPTANAIAAFDTGSLVESARYDTARASARRRWR</sequence>
<proteinExistence type="predicted"/>
<keyword evidence="4" id="KW-1185">Reference proteome</keyword>
<keyword evidence="2" id="KW-0732">Signal</keyword>
<gene>
    <name evidence="3" type="ORF">JNW91_25420</name>
</gene>
<reference evidence="3 4" key="1">
    <citation type="submission" date="2021-01" db="EMBL/GenBank/DDBJ databases">
        <title>Draft genome sequence of Micromonospora sp. strain STR1_7.</title>
        <authorList>
            <person name="Karlyshev A."/>
            <person name="Jawad R."/>
        </authorList>
    </citation>
    <scope>NUCLEOTIDE SEQUENCE [LARGE SCALE GENOMIC DNA]</scope>
    <source>
        <strain evidence="3 4">STR1-7</strain>
    </source>
</reference>
<comment type="caution">
    <text evidence="3">The sequence shown here is derived from an EMBL/GenBank/DDBJ whole genome shotgun (WGS) entry which is preliminary data.</text>
</comment>
<dbReference type="RefSeq" id="WP_203177908.1">
    <property type="nucleotide sequence ID" value="NZ_JAEVHM010000179.1"/>
</dbReference>